<keyword evidence="1" id="KW-0812">Transmembrane</keyword>
<sequence>MVQKTVHLEEFQAHYEEAARKYRQRDFLACFIPLALCGLGTLSFYLGTELLEAYVGERGIVRSVPQSGERAATVLDVVLYLLFLVVAFGLQVLYVERLGRNPYLKCPLCSKFLHTHIHADLMQTGMCPYCRQMILKGELLSEKAAREYYEQKPLEDKRRFVIGLKKAARTSVWAAILILLLAVPVYFWINSLEEMMGAGSALSYARSMVLFSALLLPFAWYCRYASRHLERQLDSENSQPEEHHG</sequence>
<proteinExistence type="predicted"/>
<feature type="transmembrane region" description="Helical" evidence="1">
    <location>
        <begin position="201"/>
        <end position="222"/>
    </location>
</feature>
<reference evidence="2 3" key="1">
    <citation type="submission" date="2019-03" db="EMBL/GenBank/DDBJ databases">
        <title>Deep-cultivation of Planctomycetes and their phenomic and genomic characterization uncovers novel biology.</title>
        <authorList>
            <person name="Wiegand S."/>
            <person name="Jogler M."/>
            <person name="Boedeker C."/>
            <person name="Pinto D."/>
            <person name="Vollmers J."/>
            <person name="Rivas-Marin E."/>
            <person name="Kohn T."/>
            <person name="Peeters S.H."/>
            <person name="Heuer A."/>
            <person name="Rast P."/>
            <person name="Oberbeckmann S."/>
            <person name="Bunk B."/>
            <person name="Jeske O."/>
            <person name="Meyerdierks A."/>
            <person name="Storesund J.E."/>
            <person name="Kallscheuer N."/>
            <person name="Luecker S."/>
            <person name="Lage O.M."/>
            <person name="Pohl T."/>
            <person name="Merkel B.J."/>
            <person name="Hornburger P."/>
            <person name="Mueller R.-W."/>
            <person name="Bruemmer F."/>
            <person name="Labrenz M."/>
            <person name="Spormann A.M."/>
            <person name="Op den Camp H."/>
            <person name="Overmann J."/>
            <person name="Amann R."/>
            <person name="Jetten M.S.M."/>
            <person name="Mascher T."/>
            <person name="Medema M.H."/>
            <person name="Devos D.P."/>
            <person name="Kaster A.-K."/>
            <person name="Ovreas L."/>
            <person name="Rohde M."/>
            <person name="Galperin M.Y."/>
            <person name="Jogler C."/>
        </authorList>
    </citation>
    <scope>NUCLEOTIDE SEQUENCE [LARGE SCALE GENOMIC DNA]</scope>
    <source>
        <strain evidence="2 3">Enr10</strain>
    </source>
</reference>
<accession>A0A517QC68</accession>
<evidence type="ECO:0000256" key="1">
    <source>
        <dbReference type="SAM" id="Phobius"/>
    </source>
</evidence>
<gene>
    <name evidence="2" type="ORF">Enr10x_45600</name>
</gene>
<evidence type="ECO:0000313" key="2">
    <source>
        <dbReference type="EMBL" id="QDT29211.1"/>
    </source>
</evidence>
<keyword evidence="3" id="KW-1185">Reference proteome</keyword>
<organism evidence="2 3">
    <name type="scientific">Gimesia panareensis</name>
    <dbReference type="NCBI Taxonomy" id="2527978"/>
    <lineage>
        <taxon>Bacteria</taxon>
        <taxon>Pseudomonadati</taxon>
        <taxon>Planctomycetota</taxon>
        <taxon>Planctomycetia</taxon>
        <taxon>Planctomycetales</taxon>
        <taxon>Planctomycetaceae</taxon>
        <taxon>Gimesia</taxon>
    </lineage>
</organism>
<evidence type="ECO:0000313" key="3">
    <source>
        <dbReference type="Proteomes" id="UP000315647"/>
    </source>
</evidence>
<dbReference type="EMBL" id="CP037421">
    <property type="protein sequence ID" value="QDT29211.1"/>
    <property type="molecule type" value="Genomic_DNA"/>
</dbReference>
<keyword evidence="1" id="KW-1133">Transmembrane helix</keyword>
<dbReference type="Proteomes" id="UP000315647">
    <property type="component" value="Chromosome"/>
</dbReference>
<dbReference type="RefSeq" id="WP_145451399.1">
    <property type="nucleotide sequence ID" value="NZ_CP037421.1"/>
</dbReference>
<feature type="transmembrane region" description="Helical" evidence="1">
    <location>
        <begin position="27"/>
        <end position="46"/>
    </location>
</feature>
<dbReference type="AlphaFoldDB" id="A0A517QC68"/>
<name>A0A517QC68_9PLAN</name>
<feature type="transmembrane region" description="Helical" evidence="1">
    <location>
        <begin position="167"/>
        <end position="189"/>
    </location>
</feature>
<protein>
    <submittedName>
        <fullName evidence="2">Uncharacterized protein</fullName>
    </submittedName>
</protein>
<feature type="transmembrane region" description="Helical" evidence="1">
    <location>
        <begin position="77"/>
        <end position="95"/>
    </location>
</feature>
<keyword evidence="1" id="KW-0472">Membrane</keyword>